<feature type="domain" description="Solute-binding protein family 3/N-terminal" evidence="4">
    <location>
        <begin position="31"/>
        <end position="262"/>
    </location>
</feature>
<comment type="similarity">
    <text evidence="2">Belongs to the bacterial solute-binding protein SsuA/TauA family.</text>
</comment>
<keyword evidence="3" id="KW-0732">Signal</keyword>
<dbReference type="SUPFAM" id="SSF53850">
    <property type="entry name" value="Periplasmic binding protein-like II"/>
    <property type="match status" value="1"/>
</dbReference>
<dbReference type="Gene3D" id="3.40.190.10">
    <property type="entry name" value="Periplasmic binding protein-like II"/>
    <property type="match status" value="2"/>
</dbReference>
<dbReference type="InterPro" id="IPR015168">
    <property type="entry name" value="SsuA/THI5"/>
</dbReference>
<dbReference type="RefSeq" id="WP_282211651.1">
    <property type="nucleotide sequence ID" value="NZ_CP118247.1"/>
</dbReference>
<organism evidence="5 6">
    <name type="scientific">Devosia rhodophyticola</name>
    <dbReference type="NCBI Taxonomy" id="3026423"/>
    <lineage>
        <taxon>Bacteria</taxon>
        <taxon>Pseudomonadati</taxon>
        <taxon>Pseudomonadota</taxon>
        <taxon>Alphaproteobacteria</taxon>
        <taxon>Hyphomicrobiales</taxon>
        <taxon>Devosiaceae</taxon>
        <taxon>Devosia</taxon>
    </lineage>
</organism>
<reference evidence="5 6" key="1">
    <citation type="submission" date="2023-02" db="EMBL/GenBank/DDBJ databases">
        <title>Devosia chondri sp. nov., isolated from the phycosphere of marine algae.</title>
        <authorList>
            <person name="Kim J.M."/>
            <person name="Lee J.K."/>
            <person name="Choi B.J."/>
            <person name="Bayburt H."/>
            <person name="Jeon C.O."/>
        </authorList>
    </citation>
    <scope>NUCLEOTIDE SEQUENCE [LARGE SCALE GENOMIC DNA]</scope>
    <source>
        <strain evidence="5 6">G2-5</strain>
    </source>
</reference>
<evidence type="ECO:0000256" key="2">
    <source>
        <dbReference type="ARBA" id="ARBA00010742"/>
    </source>
</evidence>
<evidence type="ECO:0000313" key="5">
    <source>
        <dbReference type="EMBL" id="WDR06137.1"/>
    </source>
</evidence>
<keyword evidence="6" id="KW-1185">Reference proteome</keyword>
<sequence>MNSKILRAIRGIGLAAVTMATIITPASAAERLRVGYLSFLTFGGISVAEEKGWFKDAGLDVELILFASGPPLLEAMASGSIDVGALGGVPTIRTVATNLFPIRILAPVADVSGTLNIVSTNDIKTIADLKGKNVSVPWGTTAHLLLAQALEQNGLTMDDVNLIQMESIDGQAAFVAGRLDAVIPIESSLEQVLAARKDSHILFKPSDFDPPLGMFDSWVAPESVVAARHDDIATLMKVWENQIVPYMQAENTGELRTWLTQVVGVTMSVEDTKAKLDNLTYYDATAVRKLVETGEFKRLLTLQADFMAEAGLIPKVPSFDKFIDTSMLP</sequence>
<dbReference type="Proteomes" id="UP001222118">
    <property type="component" value="Chromosome"/>
</dbReference>
<name>A0ABY7YY34_9HYPH</name>
<evidence type="ECO:0000259" key="4">
    <source>
        <dbReference type="SMART" id="SM00062"/>
    </source>
</evidence>
<comment type="subcellular location">
    <subcellularLocation>
        <location evidence="1">Periplasm</location>
    </subcellularLocation>
</comment>
<dbReference type="PANTHER" id="PTHR30024">
    <property type="entry name" value="ALIPHATIC SULFONATES-BINDING PROTEIN-RELATED"/>
    <property type="match status" value="1"/>
</dbReference>
<protein>
    <submittedName>
        <fullName evidence="5">ABC transporter substrate-binding protein</fullName>
    </submittedName>
</protein>
<gene>
    <name evidence="5" type="ORF">PSQ90_01375</name>
</gene>
<dbReference type="InterPro" id="IPR001638">
    <property type="entry name" value="Solute-binding_3/MltF_N"/>
</dbReference>
<dbReference type="SMART" id="SM00062">
    <property type="entry name" value="PBPb"/>
    <property type="match status" value="1"/>
</dbReference>
<proteinExistence type="inferred from homology"/>
<dbReference type="PANTHER" id="PTHR30024:SF47">
    <property type="entry name" value="TAURINE-BINDING PERIPLASMIC PROTEIN"/>
    <property type="match status" value="1"/>
</dbReference>
<accession>A0ABY7YY34</accession>
<dbReference type="Pfam" id="PF09084">
    <property type="entry name" value="NMT1"/>
    <property type="match status" value="1"/>
</dbReference>
<evidence type="ECO:0000256" key="3">
    <source>
        <dbReference type="ARBA" id="ARBA00022729"/>
    </source>
</evidence>
<evidence type="ECO:0000256" key="1">
    <source>
        <dbReference type="ARBA" id="ARBA00004418"/>
    </source>
</evidence>
<dbReference type="EMBL" id="CP118247">
    <property type="protein sequence ID" value="WDR06137.1"/>
    <property type="molecule type" value="Genomic_DNA"/>
</dbReference>
<evidence type="ECO:0000313" key="6">
    <source>
        <dbReference type="Proteomes" id="UP001222118"/>
    </source>
</evidence>